<reference evidence="4 5" key="1">
    <citation type="journal article" date="2012" name="J. Bacteriol.">
        <title>Genome of Bacillus macauensis ZFHKF-1, a Long-Chain-Forming Bacterium.</title>
        <authorList>
            <person name="Cai L."/>
            <person name="Zhang T."/>
        </authorList>
    </citation>
    <scope>NUCLEOTIDE SEQUENCE [LARGE SCALE GENOMIC DNA]</scope>
    <source>
        <strain evidence="4 5">ZFHKF-1</strain>
    </source>
</reference>
<keyword evidence="5" id="KW-1185">Reference proteome</keyword>
<comment type="caution">
    <text evidence="4">The sequence shown here is derived from an EMBL/GenBank/DDBJ whole genome shotgun (WGS) entry which is preliminary data.</text>
</comment>
<dbReference type="GO" id="GO:0016994">
    <property type="term" value="F:precorrin-6A reductase activity"/>
    <property type="evidence" value="ECO:0007669"/>
    <property type="project" value="InterPro"/>
</dbReference>
<sequence>MILFLAGTSDARELAIQVKQAGFPLLATVVTENAAIELNNQHIDVHVGRLNQAEMGEMIEQHRITAIIDASHPFAEEASKNAIAGAKDKGISYIRYERDTQTYEHPHLWGVSTYEEAAQKALEMGGVVMLTTGSKTLQTFTDRLLHQPDVTLIARMLPRKDNMEKCEALGFPQKNIVAIQGPFTKAFNQALFQQFNVNVMVTKESGKQGAVDEKVEAALDMGITVIMIQRPKIQYENQYSHYDEVIAHISREWKGVRS</sequence>
<dbReference type="Pfam" id="PF02571">
    <property type="entry name" value="CbiJ"/>
    <property type="match status" value="1"/>
</dbReference>
<proteinExistence type="predicted"/>
<dbReference type="OrthoDB" id="9780707at2"/>
<dbReference type="GO" id="GO:0009236">
    <property type="term" value="P:cobalamin biosynthetic process"/>
    <property type="evidence" value="ECO:0007669"/>
    <property type="project" value="UniProtKB-UniPathway"/>
</dbReference>
<dbReference type="PATRIC" id="fig|1196324.3.peg.1197"/>
<dbReference type="RefSeq" id="WP_007201272.1">
    <property type="nucleotide sequence ID" value="NZ_AKKV01000021.1"/>
</dbReference>
<dbReference type="PANTHER" id="PTHR36925">
    <property type="entry name" value="COBALT-PRECORRIN-6A REDUCTASE"/>
    <property type="match status" value="1"/>
</dbReference>
<dbReference type="STRING" id="1196324.A374_05876"/>
<dbReference type="PANTHER" id="PTHR36925:SF1">
    <property type="entry name" value="COBALT-PRECORRIN-6A REDUCTASE"/>
    <property type="match status" value="1"/>
</dbReference>
<accession>I8AKW2</accession>
<keyword evidence="2" id="KW-0169">Cobalamin biosynthesis</keyword>
<evidence type="ECO:0000313" key="4">
    <source>
        <dbReference type="EMBL" id="EIT86467.1"/>
    </source>
</evidence>
<organism evidence="4 5">
    <name type="scientific">Fictibacillus macauensis ZFHKF-1</name>
    <dbReference type="NCBI Taxonomy" id="1196324"/>
    <lineage>
        <taxon>Bacteria</taxon>
        <taxon>Bacillati</taxon>
        <taxon>Bacillota</taxon>
        <taxon>Bacilli</taxon>
        <taxon>Bacillales</taxon>
        <taxon>Fictibacillaceae</taxon>
        <taxon>Fictibacillus</taxon>
    </lineage>
</organism>
<name>I8AKW2_9BACL</name>
<evidence type="ECO:0000256" key="3">
    <source>
        <dbReference type="ARBA" id="ARBA00023002"/>
    </source>
</evidence>
<keyword evidence="3" id="KW-0560">Oxidoreductase</keyword>
<evidence type="ECO:0000256" key="1">
    <source>
        <dbReference type="ARBA" id="ARBA00004953"/>
    </source>
</evidence>
<gene>
    <name evidence="4" type="ORF">A374_05876</name>
</gene>
<dbReference type="UniPathway" id="UPA00148"/>
<protein>
    <submittedName>
        <fullName evidence="4">Precorrin-6x reductase</fullName>
    </submittedName>
</protein>
<dbReference type="AlphaFoldDB" id="I8AKW2"/>
<comment type="pathway">
    <text evidence="1">Cofactor biosynthesis; adenosylcobalamin biosynthesis.</text>
</comment>
<evidence type="ECO:0000256" key="2">
    <source>
        <dbReference type="ARBA" id="ARBA00022573"/>
    </source>
</evidence>
<dbReference type="Proteomes" id="UP000004080">
    <property type="component" value="Unassembled WGS sequence"/>
</dbReference>
<dbReference type="NCBIfam" id="TIGR00715">
    <property type="entry name" value="precor6x_red"/>
    <property type="match status" value="1"/>
</dbReference>
<dbReference type="EMBL" id="AKKV01000021">
    <property type="protein sequence ID" value="EIT86467.1"/>
    <property type="molecule type" value="Genomic_DNA"/>
</dbReference>
<dbReference type="InterPro" id="IPR003723">
    <property type="entry name" value="Precorrin-6x_reduct"/>
</dbReference>
<dbReference type="PROSITE" id="PS51014">
    <property type="entry name" value="COBK_CBIJ"/>
    <property type="match status" value="1"/>
</dbReference>
<dbReference type="eggNOG" id="COG2099">
    <property type="taxonomic scope" value="Bacteria"/>
</dbReference>
<evidence type="ECO:0000313" key="5">
    <source>
        <dbReference type="Proteomes" id="UP000004080"/>
    </source>
</evidence>